<comment type="similarity">
    <text evidence="7">Belongs to the RnpA family.</text>
</comment>
<evidence type="ECO:0000256" key="3">
    <source>
        <dbReference type="ARBA" id="ARBA00022722"/>
    </source>
</evidence>
<proteinExistence type="inferred from homology"/>
<evidence type="ECO:0000313" key="9">
    <source>
        <dbReference type="EMBL" id="SHJ74809.1"/>
    </source>
</evidence>
<dbReference type="PANTHER" id="PTHR33992:SF1">
    <property type="entry name" value="RIBONUCLEASE P PROTEIN COMPONENT"/>
    <property type="match status" value="1"/>
</dbReference>
<comment type="subunit">
    <text evidence="7">Consists of a catalytic RNA component (M1 or rnpB) and a protein subunit.</text>
</comment>
<dbReference type="InterPro" id="IPR020539">
    <property type="entry name" value="RNase_P_CS"/>
</dbReference>
<sequence>MSFTFPKKEKLKSKKLIERLFSEGQGISKYPIKLFYLETALPEEVRVQAGVTASKRNFKSAVARNRIKRLLREAYRLNKPLLFNNIEGNYALMFLYIGKEMPTQEKITETMVLLIQKFSAELGKSKLGK</sequence>
<dbReference type="Proteomes" id="UP000184231">
    <property type="component" value="Unassembled WGS sequence"/>
</dbReference>
<dbReference type="STRING" id="558155.SAMN04487911_1348"/>
<reference evidence="9 10" key="1">
    <citation type="submission" date="2016-11" db="EMBL/GenBank/DDBJ databases">
        <authorList>
            <person name="Jaros S."/>
            <person name="Januszkiewicz K."/>
            <person name="Wedrychowicz H."/>
        </authorList>
    </citation>
    <scope>NUCLEOTIDE SEQUENCE [LARGE SCALE GENOMIC DNA]</scope>
    <source>
        <strain evidence="9 10">CGMCC 1.8863</strain>
    </source>
</reference>
<evidence type="ECO:0000256" key="2">
    <source>
        <dbReference type="ARBA" id="ARBA00022694"/>
    </source>
</evidence>
<evidence type="ECO:0000313" key="10">
    <source>
        <dbReference type="Proteomes" id="UP000184231"/>
    </source>
</evidence>
<gene>
    <name evidence="7" type="primary">rnpA</name>
    <name evidence="9" type="ORF">SAMN04487911_1348</name>
</gene>
<comment type="function">
    <text evidence="1 7">RNaseP catalyzes the removal of the 5'-leader sequence from pre-tRNA to produce the mature 5'-terminus. It can also cleave other RNA substrates such as 4.5S RNA. The protein component plays an auxiliary but essential role in vivo by binding to the 5'-leader sequence and broadening the substrate specificity of the ribozyme.</text>
</comment>
<dbReference type="Gene3D" id="3.30.230.10">
    <property type="match status" value="1"/>
</dbReference>
<dbReference type="EMBL" id="FQYX01000034">
    <property type="protein sequence ID" value="SHJ74809.1"/>
    <property type="molecule type" value="Genomic_DNA"/>
</dbReference>
<dbReference type="GO" id="GO:0030677">
    <property type="term" value="C:ribonuclease P complex"/>
    <property type="evidence" value="ECO:0007669"/>
    <property type="project" value="TreeGrafter"/>
</dbReference>
<dbReference type="Pfam" id="PF00825">
    <property type="entry name" value="Ribonuclease_P"/>
    <property type="match status" value="1"/>
</dbReference>
<dbReference type="InterPro" id="IPR000100">
    <property type="entry name" value="RNase_P"/>
</dbReference>
<evidence type="ECO:0000256" key="4">
    <source>
        <dbReference type="ARBA" id="ARBA00022759"/>
    </source>
</evidence>
<evidence type="ECO:0000256" key="5">
    <source>
        <dbReference type="ARBA" id="ARBA00022801"/>
    </source>
</evidence>
<dbReference type="NCBIfam" id="TIGR00188">
    <property type="entry name" value="rnpA"/>
    <property type="match status" value="1"/>
</dbReference>
<accession>A0A1M6LUF8</accession>
<evidence type="ECO:0000256" key="1">
    <source>
        <dbReference type="ARBA" id="ARBA00002663"/>
    </source>
</evidence>
<dbReference type="PROSITE" id="PS00648">
    <property type="entry name" value="RIBONUCLEASE_P"/>
    <property type="match status" value="1"/>
</dbReference>
<keyword evidence="3 7" id="KW-0540">Nuclease</keyword>
<keyword evidence="5 7" id="KW-0378">Hydrolase</keyword>
<keyword evidence="2 7" id="KW-0819">tRNA processing</keyword>
<organism evidence="9 10">
    <name type="scientific">Arenibacter nanhaiticus</name>
    <dbReference type="NCBI Taxonomy" id="558155"/>
    <lineage>
        <taxon>Bacteria</taxon>
        <taxon>Pseudomonadati</taxon>
        <taxon>Bacteroidota</taxon>
        <taxon>Flavobacteriia</taxon>
        <taxon>Flavobacteriales</taxon>
        <taxon>Flavobacteriaceae</taxon>
        <taxon>Arenibacter</taxon>
    </lineage>
</organism>
<keyword evidence="6 7" id="KW-0694">RNA-binding</keyword>
<dbReference type="GO" id="GO:0001682">
    <property type="term" value="P:tRNA 5'-leader removal"/>
    <property type="evidence" value="ECO:0007669"/>
    <property type="project" value="UniProtKB-UniRule"/>
</dbReference>
<name>A0A1M6LUF8_9FLAO</name>
<protein>
    <recommendedName>
        <fullName evidence="7 8">Ribonuclease P protein component</fullName>
        <shortName evidence="7">RNase P protein</shortName>
        <shortName evidence="7">RNaseP protein</shortName>
        <ecNumber evidence="7 8">3.1.26.5</ecNumber>
    </recommendedName>
    <alternativeName>
        <fullName evidence="7">Protein C5</fullName>
    </alternativeName>
</protein>
<comment type="catalytic activity">
    <reaction evidence="7">
        <text>Endonucleolytic cleavage of RNA, removing 5'-extranucleotides from tRNA precursor.</text>
        <dbReference type="EC" id="3.1.26.5"/>
    </reaction>
</comment>
<dbReference type="HAMAP" id="MF_00227">
    <property type="entry name" value="RNase_P"/>
    <property type="match status" value="1"/>
</dbReference>
<keyword evidence="10" id="KW-1185">Reference proteome</keyword>
<dbReference type="GO" id="GO:0004526">
    <property type="term" value="F:ribonuclease P activity"/>
    <property type="evidence" value="ECO:0007669"/>
    <property type="project" value="UniProtKB-UniRule"/>
</dbReference>
<evidence type="ECO:0000256" key="8">
    <source>
        <dbReference type="NCBIfam" id="TIGR00188"/>
    </source>
</evidence>
<dbReference type="GO" id="GO:0000049">
    <property type="term" value="F:tRNA binding"/>
    <property type="evidence" value="ECO:0007669"/>
    <property type="project" value="UniProtKB-UniRule"/>
</dbReference>
<dbReference type="PANTHER" id="PTHR33992">
    <property type="entry name" value="RIBONUCLEASE P PROTEIN COMPONENT"/>
    <property type="match status" value="1"/>
</dbReference>
<keyword evidence="4 7" id="KW-0255">Endonuclease</keyword>
<dbReference type="AlphaFoldDB" id="A0A1M6LUF8"/>
<dbReference type="RefSeq" id="WP_072765699.1">
    <property type="nucleotide sequence ID" value="NZ_FQYX01000034.1"/>
</dbReference>
<dbReference type="OrthoDB" id="1524972at2"/>
<evidence type="ECO:0000256" key="6">
    <source>
        <dbReference type="ARBA" id="ARBA00022884"/>
    </source>
</evidence>
<dbReference type="SUPFAM" id="SSF54211">
    <property type="entry name" value="Ribosomal protein S5 domain 2-like"/>
    <property type="match status" value="1"/>
</dbReference>
<dbReference type="InterPro" id="IPR014721">
    <property type="entry name" value="Ribsml_uS5_D2-typ_fold_subgr"/>
</dbReference>
<dbReference type="EC" id="3.1.26.5" evidence="7 8"/>
<dbReference type="GO" id="GO:0042781">
    <property type="term" value="F:3'-tRNA processing endoribonuclease activity"/>
    <property type="evidence" value="ECO:0007669"/>
    <property type="project" value="TreeGrafter"/>
</dbReference>
<evidence type="ECO:0000256" key="7">
    <source>
        <dbReference type="HAMAP-Rule" id="MF_00227"/>
    </source>
</evidence>
<dbReference type="InterPro" id="IPR020568">
    <property type="entry name" value="Ribosomal_Su5_D2-typ_SF"/>
</dbReference>